<dbReference type="InterPro" id="IPR006052">
    <property type="entry name" value="TNF_dom"/>
</dbReference>
<sequence length="259" mass="28952">MAEDEVGTSPHVFVVDSQANYITMPDEKKSWQARTGQKFFLLLGVLAAMALIIQGYLIYNLYQKIEAMSLAHCQNLSNPKVSALQGGSMSQVGSKGYNVPVMQTQIQDRPFAHLVGSSTPFSNNETIAEKNIVQWMTGGEAFIQNMTYDNGQLTVEKEGYYYLYSKVQHAAVECSLIQHRVMKDTKAYDESIELLKSKNLLCLKHSSSKHANVEDLLSSFLAGVFHLQKGDKIYVTLDNKQSIRPGTTENFMGAFMIFP</sequence>
<dbReference type="Proteomes" id="UP000515145">
    <property type="component" value="Chromosome 1"/>
</dbReference>
<evidence type="ECO:0000313" key="8">
    <source>
        <dbReference type="RefSeq" id="XP_028257230.1"/>
    </source>
</evidence>
<dbReference type="Pfam" id="PF00229">
    <property type="entry name" value="TNF"/>
    <property type="match status" value="1"/>
</dbReference>
<dbReference type="GO" id="GO:0006955">
    <property type="term" value="P:immune response"/>
    <property type="evidence" value="ECO:0007669"/>
    <property type="project" value="InterPro"/>
</dbReference>
<dbReference type="RefSeq" id="XP_028257230.1">
    <property type="nucleotide sequence ID" value="XM_028401429.1"/>
</dbReference>
<accession>A0A6P7HNN9</accession>
<comment type="subcellular location">
    <subcellularLocation>
        <location evidence="1">Membrane</location>
    </subcellularLocation>
</comment>
<dbReference type="InParanoid" id="A0A6P7HNN9"/>
<keyword evidence="5" id="KW-0812">Transmembrane</keyword>
<dbReference type="GO" id="GO:0005164">
    <property type="term" value="F:tumor necrosis factor receptor binding"/>
    <property type="evidence" value="ECO:0007669"/>
    <property type="project" value="InterPro"/>
</dbReference>
<evidence type="ECO:0000313" key="7">
    <source>
        <dbReference type="Proteomes" id="UP000515145"/>
    </source>
</evidence>
<proteinExistence type="inferred from homology"/>
<dbReference type="SMART" id="SM00207">
    <property type="entry name" value="TNF"/>
    <property type="match status" value="1"/>
</dbReference>
<evidence type="ECO:0000256" key="4">
    <source>
        <dbReference type="ARBA" id="ARBA00023136"/>
    </source>
</evidence>
<dbReference type="CDD" id="cd00184">
    <property type="entry name" value="TNF"/>
    <property type="match status" value="1"/>
</dbReference>
<evidence type="ECO:0000256" key="5">
    <source>
        <dbReference type="SAM" id="Phobius"/>
    </source>
</evidence>
<dbReference type="PANTHER" id="PTHR11471:SF56">
    <property type="entry name" value="TUMOR NECROSIS FACTOR LIGAND SUPERFAMILY MEMBER 14-LIKE"/>
    <property type="match status" value="1"/>
</dbReference>
<dbReference type="InterPro" id="IPR008983">
    <property type="entry name" value="Tumour_necrosis_fac-like_dom"/>
</dbReference>
<dbReference type="Gene3D" id="2.60.120.40">
    <property type="match status" value="1"/>
</dbReference>
<dbReference type="SUPFAM" id="SSF49842">
    <property type="entry name" value="TNF-like"/>
    <property type="match status" value="1"/>
</dbReference>
<keyword evidence="3" id="KW-0202">Cytokine</keyword>
<evidence type="ECO:0000256" key="2">
    <source>
        <dbReference type="ARBA" id="ARBA00008670"/>
    </source>
</evidence>
<dbReference type="OrthoDB" id="6116320at2759"/>
<protein>
    <submittedName>
        <fullName evidence="8">Tumor necrosis factor ligand superfamily member 14-like</fullName>
    </submittedName>
</protein>
<feature type="domain" description="THD" evidence="6">
    <location>
        <begin position="110"/>
        <end position="257"/>
    </location>
</feature>
<dbReference type="AlphaFoldDB" id="A0A6P7HNN9"/>
<comment type="similarity">
    <text evidence="2">Belongs to the tumor necrosis factor family.</text>
</comment>
<dbReference type="PANTHER" id="PTHR11471">
    <property type="entry name" value="TUMOR NECROSIS FACTOR FAMILY MEMBER"/>
    <property type="match status" value="1"/>
</dbReference>
<dbReference type="PROSITE" id="PS50049">
    <property type="entry name" value="THD_2"/>
    <property type="match status" value="1"/>
</dbReference>
<feature type="transmembrane region" description="Helical" evidence="5">
    <location>
        <begin position="39"/>
        <end position="59"/>
    </location>
</feature>
<reference evidence="8" key="1">
    <citation type="submission" date="2025-08" db="UniProtKB">
        <authorList>
            <consortium name="RefSeq"/>
        </authorList>
    </citation>
    <scope>IDENTIFICATION</scope>
</reference>
<evidence type="ECO:0000259" key="6">
    <source>
        <dbReference type="PROSITE" id="PS50049"/>
    </source>
</evidence>
<evidence type="ECO:0000256" key="1">
    <source>
        <dbReference type="ARBA" id="ARBA00004370"/>
    </source>
</evidence>
<organism evidence="7 8">
    <name type="scientific">Parambassis ranga</name>
    <name type="common">Indian glassy fish</name>
    <dbReference type="NCBI Taxonomy" id="210632"/>
    <lineage>
        <taxon>Eukaryota</taxon>
        <taxon>Metazoa</taxon>
        <taxon>Chordata</taxon>
        <taxon>Craniata</taxon>
        <taxon>Vertebrata</taxon>
        <taxon>Euteleostomi</taxon>
        <taxon>Actinopterygii</taxon>
        <taxon>Neopterygii</taxon>
        <taxon>Teleostei</taxon>
        <taxon>Neoteleostei</taxon>
        <taxon>Acanthomorphata</taxon>
        <taxon>Ovalentaria</taxon>
        <taxon>Ambassidae</taxon>
        <taxon>Parambassis</taxon>
    </lineage>
</organism>
<keyword evidence="4 5" id="KW-0472">Membrane</keyword>
<dbReference type="GO" id="GO:0005125">
    <property type="term" value="F:cytokine activity"/>
    <property type="evidence" value="ECO:0007669"/>
    <property type="project" value="UniProtKB-KW"/>
</dbReference>
<keyword evidence="7" id="KW-1185">Reference proteome</keyword>
<name>A0A6P7HNN9_9TELE</name>
<dbReference type="GO" id="GO:0016020">
    <property type="term" value="C:membrane"/>
    <property type="evidence" value="ECO:0007669"/>
    <property type="project" value="UniProtKB-SubCell"/>
</dbReference>
<gene>
    <name evidence="8" type="primary">LOC114433101</name>
</gene>
<evidence type="ECO:0000256" key="3">
    <source>
        <dbReference type="ARBA" id="ARBA00022514"/>
    </source>
</evidence>
<keyword evidence="5" id="KW-1133">Transmembrane helix</keyword>
<dbReference type="GeneID" id="114433101"/>
<dbReference type="GO" id="GO:0005615">
    <property type="term" value="C:extracellular space"/>
    <property type="evidence" value="ECO:0007669"/>
    <property type="project" value="UniProtKB-KW"/>
</dbReference>